<accession>C1LL36</accession>
<dbReference type="EMBL" id="FN319687">
    <property type="protein sequence ID" value="CAX75413.1"/>
    <property type="molecule type" value="mRNA"/>
</dbReference>
<keyword evidence="3 8" id="KW-0813">Transport</keyword>
<dbReference type="EMBL" id="FN319688">
    <property type="protein sequence ID" value="CAX75414.1"/>
    <property type="molecule type" value="mRNA"/>
</dbReference>
<keyword evidence="5" id="KW-0677">Repeat</keyword>
<name>C1LL36_SCHJA</name>
<protein>
    <submittedName>
        <fullName evidence="9">Mitochondrial deoxynucleotide carrier</fullName>
    </submittedName>
    <submittedName>
        <fullName evidence="10">Mitochondrial thiamine pyrophosphate carrier</fullName>
    </submittedName>
</protein>
<evidence type="ECO:0000256" key="1">
    <source>
        <dbReference type="ARBA" id="ARBA00004141"/>
    </source>
</evidence>
<dbReference type="PANTHER" id="PTHR24089">
    <property type="entry name" value="SOLUTE CARRIER FAMILY 25"/>
    <property type="match status" value="1"/>
</dbReference>
<evidence type="ECO:0000256" key="2">
    <source>
        <dbReference type="ARBA" id="ARBA00006375"/>
    </source>
</evidence>
<sequence>MVQGQDGKTSLSTNEYLLAGSVSGFVARAVVQPLDVIKIRFQLQMEPIEISRTSKYQGLIQAVRCISKEEGTIAFWKGHVPAQIQSMAFTSVQFLSFEVILSWLHENNSLLISDNKILGLPITYKPVGNFLCGCGAGFVAAVMTQPLDVLRTRFIAQGEPKTYGSMSHAAACIISREGARGFFRGIVPSLLLIAPQTGIQFAIYHSVNQMINQGRDYLDPNLIDKASQFHSCNRPIGPIQSLISGGLAGIGSKCMIYPLDMVKKRMQVRGFEEARVQFGKIPNRNGGLYRCLIEIWQMEGAAAFFKGLRPTLLKSFVSISCRFTVYEQICRFLHYQNHS</sequence>
<keyword evidence="11" id="KW-1185">Reference proteome</keyword>
<evidence type="ECO:0000256" key="5">
    <source>
        <dbReference type="ARBA" id="ARBA00022737"/>
    </source>
</evidence>
<dbReference type="PROSITE" id="PS50920">
    <property type="entry name" value="SOLCAR"/>
    <property type="match status" value="3"/>
</dbReference>
<proteinExistence type="evidence at transcript level"/>
<dbReference type="Gene3D" id="1.50.40.10">
    <property type="entry name" value="Mitochondrial carrier domain"/>
    <property type="match status" value="1"/>
</dbReference>
<comment type="similarity">
    <text evidence="2 8">Belongs to the mitochondrial carrier (TC 2.A.29) family.</text>
</comment>
<dbReference type="GO" id="GO:0016020">
    <property type="term" value="C:membrane"/>
    <property type="evidence" value="ECO:0007669"/>
    <property type="project" value="UniProtKB-SubCell"/>
</dbReference>
<dbReference type="OrthoDB" id="18574at2759"/>
<feature type="repeat" description="Solcar" evidence="7">
    <location>
        <begin position="11"/>
        <end position="103"/>
    </location>
</feature>
<feature type="repeat" description="Solcar" evidence="7">
    <location>
        <begin position="124"/>
        <end position="210"/>
    </location>
</feature>
<evidence type="ECO:0000256" key="7">
    <source>
        <dbReference type="PROSITE-ProRule" id="PRU00282"/>
    </source>
</evidence>
<dbReference type="EMBL" id="FN314817">
    <property type="protein sequence ID" value="CAX70549.1"/>
    <property type="molecule type" value="mRNA"/>
</dbReference>
<evidence type="ECO:0000313" key="11">
    <source>
        <dbReference type="Proteomes" id="UP000311919"/>
    </source>
</evidence>
<dbReference type="InterPro" id="IPR018108">
    <property type="entry name" value="MCP_transmembrane"/>
</dbReference>
<dbReference type="SUPFAM" id="SSF103506">
    <property type="entry name" value="Mitochondrial carrier"/>
    <property type="match status" value="1"/>
</dbReference>
<keyword evidence="6 7" id="KW-0472">Membrane</keyword>
<gene>
    <name evidence="10" type="ORF">EWB00_003901</name>
</gene>
<evidence type="ECO:0000313" key="9">
    <source>
        <dbReference type="EMBL" id="CAX75414.1"/>
    </source>
</evidence>
<reference evidence="9" key="1">
    <citation type="journal article" date="2009" name="Nature">
        <title>The Schistosoma japonicum genome reveals features of host-parasite interplay.</title>
        <authorList>
            <person name="Liu F."/>
            <person name="Zhou Y."/>
            <person name="Wang Z.Q."/>
            <person name="Lu G."/>
            <person name="Zheng H."/>
            <person name="Brindley P.J."/>
            <person name="McManus D.P."/>
            <person name="Blair D."/>
            <person name="Zhang Q.H."/>
            <person name="Zhong Y."/>
            <person name="Wang S."/>
            <person name="Han Z.G."/>
            <person name="Chen Z."/>
        </authorList>
    </citation>
    <scope>NUCLEOTIDE SEQUENCE</scope>
    <source>
        <strain evidence="9">Anhui</strain>
    </source>
</reference>
<dbReference type="Proteomes" id="UP000311919">
    <property type="component" value="Unassembled WGS sequence"/>
</dbReference>
<keyword evidence="4 7" id="KW-0812">Transmembrane</keyword>
<evidence type="ECO:0000256" key="3">
    <source>
        <dbReference type="ARBA" id="ARBA00022448"/>
    </source>
</evidence>
<evidence type="ECO:0000256" key="6">
    <source>
        <dbReference type="ARBA" id="ARBA00023136"/>
    </source>
</evidence>
<dbReference type="STRING" id="6182.C1LL36"/>
<evidence type="ECO:0000256" key="8">
    <source>
        <dbReference type="RuleBase" id="RU000488"/>
    </source>
</evidence>
<dbReference type="InterPro" id="IPR002067">
    <property type="entry name" value="MCP"/>
</dbReference>
<dbReference type="EMBL" id="SKCS01000025">
    <property type="protein sequence ID" value="TNN20455.1"/>
    <property type="molecule type" value="Genomic_DNA"/>
</dbReference>
<dbReference type="AlphaFoldDB" id="C1LL36"/>
<dbReference type="PRINTS" id="PR00926">
    <property type="entry name" value="MITOCARRIER"/>
</dbReference>
<feature type="repeat" description="Solcar" evidence="7">
    <location>
        <begin position="236"/>
        <end position="332"/>
    </location>
</feature>
<evidence type="ECO:0000313" key="10">
    <source>
        <dbReference type="EMBL" id="TNN20455.1"/>
    </source>
</evidence>
<dbReference type="Pfam" id="PF00153">
    <property type="entry name" value="Mito_carr"/>
    <property type="match status" value="3"/>
</dbReference>
<reference evidence="10 11" key="3">
    <citation type="submission" date="2019-03" db="EMBL/GenBank/DDBJ databases">
        <title>An improved genome assembly of the fluke Schistosoma japonicum.</title>
        <authorList>
            <person name="Hu W."/>
            <person name="Luo F."/>
            <person name="Yin M."/>
            <person name="Mo X."/>
            <person name="Sun C."/>
            <person name="Wu Q."/>
            <person name="Zhu B."/>
            <person name="Xiang M."/>
            <person name="Wang J."/>
            <person name="Wang Y."/>
            <person name="Zhang T."/>
            <person name="Xu B."/>
            <person name="Zheng H."/>
            <person name="Feng Z."/>
        </authorList>
    </citation>
    <scope>NUCLEOTIDE SEQUENCE [LARGE SCALE GENOMIC DNA]</scope>
    <source>
        <strain evidence="10">HuSjv2</strain>
        <tissue evidence="10">Worms</tissue>
    </source>
</reference>
<reference evidence="9" key="2">
    <citation type="submission" date="2009-03" db="EMBL/GenBank/DDBJ databases">
        <authorList>
            <person name="Gang L."/>
        </authorList>
    </citation>
    <scope>NUCLEOTIDE SEQUENCE</scope>
    <source>
        <strain evidence="9">Anhui</strain>
    </source>
</reference>
<evidence type="ECO:0000256" key="4">
    <source>
        <dbReference type="ARBA" id="ARBA00022692"/>
    </source>
</evidence>
<dbReference type="InterPro" id="IPR023395">
    <property type="entry name" value="MCP_dom_sf"/>
</dbReference>
<organism evidence="9">
    <name type="scientific">Schistosoma japonicum</name>
    <name type="common">Blood fluke</name>
    <dbReference type="NCBI Taxonomy" id="6182"/>
    <lineage>
        <taxon>Eukaryota</taxon>
        <taxon>Metazoa</taxon>
        <taxon>Spiralia</taxon>
        <taxon>Lophotrochozoa</taxon>
        <taxon>Platyhelminthes</taxon>
        <taxon>Trematoda</taxon>
        <taxon>Digenea</taxon>
        <taxon>Strigeidida</taxon>
        <taxon>Schistosomatoidea</taxon>
        <taxon>Schistosomatidae</taxon>
        <taxon>Schistosoma</taxon>
    </lineage>
</organism>
<dbReference type="GO" id="GO:0055085">
    <property type="term" value="P:transmembrane transport"/>
    <property type="evidence" value="ECO:0007669"/>
    <property type="project" value="InterPro"/>
</dbReference>
<comment type="subcellular location">
    <subcellularLocation>
        <location evidence="1">Membrane</location>
        <topology evidence="1">Multi-pass membrane protein</topology>
    </subcellularLocation>
</comment>